<dbReference type="InterPro" id="IPR009057">
    <property type="entry name" value="Homeodomain-like_sf"/>
</dbReference>
<dbReference type="CDD" id="cd00086">
    <property type="entry name" value="homeodomain"/>
    <property type="match status" value="1"/>
</dbReference>
<evidence type="ECO:0000256" key="4">
    <source>
        <dbReference type="ARBA" id="ARBA00023015"/>
    </source>
</evidence>
<evidence type="ECO:0000256" key="7">
    <source>
        <dbReference type="ARBA" id="ARBA00023163"/>
    </source>
</evidence>
<evidence type="ECO:0000256" key="1">
    <source>
        <dbReference type="ARBA" id="ARBA00003263"/>
    </source>
</evidence>
<evidence type="ECO:0000256" key="8">
    <source>
        <dbReference type="ARBA" id="ARBA00023242"/>
    </source>
</evidence>
<dbReference type="Gene3D" id="1.10.10.60">
    <property type="entry name" value="Homeodomain-like"/>
    <property type="match status" value="1"/>
</dbReference>
<dbReference type="PANTHER" id="PTHR24340">
    <property type="entry name" value="HOMEOBOX PROTEIN NKX"/>
    <property type="match status" value="1"/>
</dbReference>
<gene>
    <name evidence="12" type="ORF">PBY51_004451</name>
</gene>
<protein>
    <recommendedName>
        <fullName evidence="11">Homeobox domain-containing protein</fullName>
    </recommendedName>
</protein>
<keyword evidence="8 9" id="KW-0539">Nucleus</keyword>
<dbReference type="GO" id="GO:0030154">
    <property type="term" value="P:cell differentiation"/>
    <property type="evidence" value="ECO:0007669"/>
    <property type="project" value="TreeGrafter"/>
</dbReference>
<reference evidence="12 13" key="1">
    <citation type="journal article" date="2023" name="Genes (Basel)">
        <title>Chromosome-Level Genome Assembly and Circadian Gene Repertoire of the Patagonia Blennie Eleginops maclovinus-The Closest Ancestral Proxy of Antarctic Cryonotothenioids.</title>
        <authorList>
            <person name="Cheng C.C."/>
            <person name="Rivera-Colon A.G."/>
            <person name="Minhas B.F."/>
            <person name="Wilson L."/>
            <person name="Rayamajhi N."/>
            <person name="Vargas-Chacoff L."/>
            <person name="Catchen J.M."/>
        </authorList>
    </citation>
    <scope>NUCLEOTIDE SEQUENCE [LARGE SCALE GENOMIC DNA]</scope>
    <source>
        <strain evidence="12">JMC-PN-2008</strain>
    </source>
</reference>
<feature type="DNA-binding region" description="Homeobox" evidence="9">
    <location>
        <begin position="84"/>
        <end position="143"/>
    </location>
</feature>
<keyword evidence="13" id="KW-1185">Reference proteome</keyword>
<accession>A0AAN7XWV4</accession>
<evidence type="ECO:0000259" key="11">
    <source>
        <dbReference type="PROSITE" id="PS50071"/>
    </source>
</evidence>
<dbReference type="PANTHER" id="PTHR24340:SF38">
    <property type="entry name" value="HOMEOBOX PROTEIN NKX-3.1"/>
    <property type="match status" value="1"/>
</dbReference>
<name>A0AAN7XWV4_ELEMC</name>
<reference evidence="12 13" key="2">
    <citation type="journal article" date="2023" name="Mol. Biol. Evol.">
        <title>Genomics of Secondarily Temperate Adaptation in the Only Non-Antarctic Icefish.</title>
        <authorList>
            <person name="Rivera-Colon A.G."/>
            <person name="Rayamajhi N."/>
            <person name="Minhas B.F."/>
            <person name="Madrigal G."/>
            <person name="Bilyk K.T."/>
            <person name="Yoon V."/>
            <person name="Hune M."/>
            <person name="Gregory S."/>
            <person name="Cheng C.H.C."/>
            <person name="Catchen J.M."/>
        </authorList>
    </citation>
    <scope>NUCLEOTIDE SEQUENCE [LARGE SCALE GENOMIC DNA]</scope>
    <source>
        <strain evidence="12">JMC-PN-2008</strain>
    </source>
</reference>
<dbReference type="GO" id="GO:0000978">
    <property type="term" value="F:RNA polymerase II cis-regulatory region sequence-specific DNA binding"/>
    <property type="evidence" value="ECO:0007669"/>
    <property type="project" value="TreeGrafter"/>
</dbReference>
<dbReference type="PROSITE" id="PS50071">
    <property type="entry name" value="HOMEOBOX_2"/>
    <property type="match status" value="1"/>
</dbReference>
<evidence type="ECO:0000256" key="10">
    <source>
        <dbReference type="RuleBase" id="RU000682"/>
    </source>
</evidence>
<dbReference type="Pfam" id="PF00046">
    <property type="entry name" value="Homeodomain"/>
    <property type="match status" value="1"/>
</dbReference>
<organism evidence="12 13">
    <name type="scientific">Eleginops maclovinus</name>
    <name type="common">Patagonian blennie</name>
    <name type="synonym">Eleginus maclovinus</name>
    <dbReference type="NCBI Taxonomy" id="56733"/>
    <lineage>
        <taxon>Eukaryota</taxon>
        <taxon>Metazoa</taxon>
        <taxon>Chordata</taxon>
        <taxon>Craniata</taxon>
        <taxon>Vertebrata</taxon>
        <taxon>Euteleostomi</taxon>
        <taxon>Actinopterygii</taxon>
        <taxon>Neopterygii</taxon>
        <taxon>Teleostei</taxon>
        <taxon>Neoteleostei</taxon>
        <taxon>Acanthomorphata</taxon>
        <taxon>Eupercaria</taxon>
        <taxon>Perciformes</taxon>
        <taxon>Notothenioidei</taxon>
        <taxon>Eleginopidae</taxon>
        <taxon>Eleginops</taxon>
    </lineage>
</organism>
<dbReference type="SUPFAM" id="SSF46689">
    <property type="entry name" value="Homeodomain-like"/>
    <property type="match status" value="1"/>
</dbReference>
<sequence length="193" mass="22420">MEMSDTDKPLTSFLIEDILSLKDSSRLNSKHVSQKMERYSQWGEGAEKFSEQLSDQEFGEQTDCLDTSCPGTSESSSLSSVGKQKRSRAAFTHIQVLELEKKFNQQKYLSAPERANLASTLRLTETQVKIWFQNRRYKTKRKQQTSEFCRDKVEGLGLRDELVRTSLITSFCKAYQYRPYLWDYSGPWGPTLW</sequence>
<dbReference type="PRINTS" id="PR00024">
    <property type="entry name" value="HOMEOBOX"/>
</dbReference>
<dbReference type="GO" id="GO:0000981">
    <property type="term" value="F:DNA-binding transcription factor activity, RNA polymerase II-specific"/>
    <property type="evidence" value="ECO:0007669"/>
    <property type="project" value="InterPro"/>
</dbReference>
<keyword evidence="5 9" id="KW-0238">DNA-binding</keyword>
<dbReference type="InterPro" id="IPR001356">
    <property type="entry name" value="HD"/>
</dbReference>
<keyword evidence="4" id="KW-0805">Transcription regulation</keyword>
<evidence type="ECO:0000256" key="2">
    <source>
        <dbReference type="ARBA" id="ARBA00004123"/>
    </source>
</evidence>
<comment type="subcellular location">
    <subcellularLocation>
        <location evidence="2 9 10">Nucleus</location>
    </subcellularLocation>
</comment>
<dbReference type="SMART" id="SM00389">
    <property type="entry name" value="HOX"/>
    <property type="match status" value="1"/>
</dbReference>
<feature type="domain" description="Homeobox" evidence="11">
    <location>
        <begin position="82"/>
        <end position="142"/>
    </location>
</feature>
<evidence type="ECO:0000313" key="13">
    <source>
        <dbReference type="Proteomes" id="UP001346869"/>
    </source>
</evidence>
<comment type="function">
    <text evidence="1">Sequence-specific transcription factor which is part of a developmental regulatory system that provides cells with specific positional identities on the anterior-posterior axis.</text>
</comment>
<keyword evidence="6 9" id="KW-0371">Homeobox</keyword>
<dbReference type="AlphaFoldDB" id="A0AAN7XWV4"/>
<dbReference type="InterPro" id="IPR050394">
    <property type="entry name" value="Homeobox_NK-like"/>
</dbReference>
<evidence type="ECO:0000256" key="6">
    <source>
        <dbReference type="ARBA" id="ARBA00023155"/>
    </source>
</evidence>
<proteinExistence type="predicted"/>
<evidence type="ECO:0000256" key="5">
    <source>
        <dbReference type="ARBA" id="ARBA00023125"/>
    </source>
</evidence>
<dbReference type="Proteomes" id="UP001346869">
    <property type="component" value="Unassembled WGS sequence"/>
</dbReference>
<dbReference type="GO" id="GO:0005634">
    <property type="term" value="C:nucleus"/>
    <property type="evidence" value="ECO:0007669"/>
    <property type="project" value="UniProtKB-SubCell"/>
</dbReference>
<dbReference type="InterPro" id="IPR017970">
    <property type="entry name" value="Homeobox_CS"/>
</dbReference>
<dbReference type="EMBL" id="JAUZQC010000005">
    <property type="protein sequence ID" value="KAK5871576.1"/>
    <property type="molecule type" value="Genomic_DNA"/>
</dbReference>
<dbReference type="InterPro" id="IPR020479">
    <property type="entry name" value="HD_metazoa"/>
</dbReference>
<evidence type="ECO:0000313" key="12">
    <source>
        <dbReference type="EMBL" id="KAK5871576.1"/>
    </source>
</evidence>
<keyword evidence="3" id="KW-0217">Developmental protein</keyword>
<keyword evidence="7" id="KW-0804">Transcription</keyword>
<dbReference type="PROSITE" id="PS00027">
    <property type="entry name" value="HOMEOBOX_1"/>
    <property type="match status" value="1"/>
</dbReference>
<evidence type="ECO:0000256" key="3">
    <source>
        <dbReference type="ARBA" id="ARBA00022473"/>
    </source>
</evidence>
<comment type="caution">
    <text evidence="12">The sequence shown here is derived from an EMBL/GenBank/DDBJ whole genome shotgun (WGS) entry which is preliminary data.</text>
</comment>
<evidence type="ECO:0000256" key="9">
    <source>
        <dbReference type="PROSITE-ProRule" id="PRU00108"/>
    </source>
</evidence>